<feature type="compositionally biased region" description="Basic and acidic residues" evidence="1">
    <location>
        <begin position="13"/>
        <end position="24"/>
    </location>
</feature>
<evidence type="ECO:0008006" key="4">
    <source>
        <dbReference type="Google" id="ProtNLM"/>
    </source>
</evidence>
<proteinExistence type="predicted"/>
<keyword evidence="3" id="KW-1185">Reference proteome</keyword>
<dbReference type="OrthoDB" id="426628at2"/>
<organism evidence="2 3">
    <name type="scientific">Crocosphaera watsonii WH 8501</name>
    <dbReference type="NCBI Taxonomy" id="165597"/>
    <lineage>
        <taxon>Bacteria</taxon>
        <taxon>Bacillati</taxon>
        <taxon>Cyanobacteriota</taxon>
        <taxon>Cyanophyceae</taxon>
        <taxon>Oscillatoriophycideae</taxon>
        <taxon>Chroococcales</taxon>
        <taxon>Aphanothecaceae</taxon>
        <taxon>Crocosphaera</taxon>
    </lineage>
</organism>
<dbReference type="AlphaFoldDB" id="Q4C0V5"/>
<reference evidence="2" key="3">
    <citation type="submission" date="2016-12" db="EMBL/GenBank/DDBJ databases">
        <title>Annotation of the draft genome assembly of Crocosphaera watsonii WH 8501.</title>
        <authorList>
            <consortium name="US DOE Joint Genome Institute (JGI-ORNL)"/>
            <person name="Larimer F."/>
            <person name="Land M."/>
        </authorList>
    </citation>
    <scope>NUCLEOTIDE SEQUENCE</scope>
    <source>
        <strain evidence="2">WH 8501</strain>
    </source>
</reference>
<dbReference type="KEGG" id="cwa:CwatDRAFT_2550"/>
<accession>Q4C0V5</accession>
<sequence length="93" mass="10785">MITVNSPNQVPLKPEDFDPPLKRKEPSVPGYWTVKELAEELEVSRRYVHYLITGNPKNRLPPQVKAYKADSVYLFADEDALAYIQKTRLRRNA</sequence>
<evidence type="ECO:0000313" key="3">
    <source>
        <dbReference type="Proteomes" id="UP000003922"/>
    </source>
</evidence>
<comment type="caution">
    <text evidence="2">The sequence shown here is derived from an EMBL/GenBank/DDBJ whole genome shotgun (WGS) entry which is preliminary data.</text>
</comment>
<protein>
    <recommendedName>
        <fullName evidence="4">Helix-turn-helix domain-containing protein</fullName>
    </recommendedName>
</protein>
<dbReference type="RefSeq" id="WP_007306515.1">
    <property type="nucleotide sequence ID" value="NZ_AADV02000052.1"/>
</dbReference>
<dbReference type="Proteomes" id="UP000003922">
    <property type="component" value="Unassembled WGS sequence"/>
</dbReference>
<name>Q4C0V5_CROWT</name>
<feature type="region of interest" description="Disordered" evidence="1">
    <location>
        <begin position="1"/>
        <end position="24"/>
    </location>
</feature>
<reference evidence="2" key="2">
    <citation type="submission" date="2005-06" db="EMBL/GenBank/DDBJ databases">
        <title>Sequencing of the draft genome and assembly of Crocosphaera watsonii WH 8501.</title>
        <authorList>
            <consortium name="US DOE Joint Genome Institute (JGI-PGF)"/>
            <person name="Copeland A."/>
            <person name="Lucas S."/>
            <person name="Lapidus A."/>
            <person name="Barry K."/>
            <person name="Detter C."/>
            <person name="Glavina T."/>
            <person name="Hammon N."/>
            <person name="Israni S."/>
            <person name="Pitluck S."/>
            <person name="Richardson P."/>
        </authorList>
    </citation>
    <scope>NUCLEOTIDE SEQUENCE [LARGE SCALE GENOMIC DNA]</scope>
    <source>
        <strain evidence="2">WH 8501</strain>
    </source>
</reference>
<gene>
    <name evidence="2" type="ORF">CwatDRAFT_2550</name>
</gene>
<evidence type="ECO:0000256" key="1">
    <source>
        <dbReference type="SAM" id="MobiDB-lite"/>
    </source>
</evidence>
<reference evidence="2" key="1">
    <citation type="submission" date="2004-02" db="EMBL/GenBank/DDBJ databases">
        <authorList>
            <consortium name="DOE Joint Genome Institute"/>
        </authorList>
    </citation>
    <scope>NUCLEOTIDE SEQUENCE [LARGE SCALE GENOMIC DNA]</scope>
    <source>
        <strain evidence="2">WH 8501</strain>
    </source>
</reference>
<dbReference type="EMBL" id="AADV02000052">
    <property type="protein sequence ID" value="EAM49790.1"/>
    <property type="molecule type" value="Genomic_DNA"/>
</dbReference>
<evidence type="ECO:0000313" key="2">
    <source>
        <dbReference type="EMBL" id="EAM49790.1"/>
    </source>
</evidence>